<dbReference type="Proteomes" id="UP000287519">
    <property type="component" value="Unassembled WGS sequence"/>
</dbReference>
<dbReference type="EMBL" id="BHYM01000012">
    <property type="protein sequence ID" value="GCE37717.1"/>
    <property type="molecule type" value="Genomic_DNA"/>
</dbReference>
<dbReference type="RefSeq" id="WP_255314991.1">
    <property type="nucleotide sequence ID" value="NZ_BHYM01000012.1"/>
</dbReference>
<comment type="caution">
    <text evidence="1">The sequence shown here is derived from an EMBL/GenBank/DDBJ whole genome shotgun (WGS) entry which is preliminary data.</text>
</comment>
<proteinExistence type="predicted"/>
<sequence length="41" mass="4586">MFRHQILAAAPDFDGVMCGCRNHPAELVLMLPAAEPWARLH</sequence>
<name>A0A402C2C1_RHOWR</name>
<protein>
    <submittedName>
        <fullName evidence="1">Uncharacterized protein</fullName>
    </submittedName>
</protein>
<gene>
    <name evidence="1" type="ORF">Rhow_000563</name>
</gene>
<evidence type="ECO:0000313" key="2">
    <source>
        <dbReference type="Proteomes" id="UP000287519"/>
    </source>
</evidence>
<dbReference type="AlphaFoldDB" id="A0A402C2C1"/>
<reference evidence="1 2" key="1">
    <citation type="submission" date="2018-11" db="EMBL/GenBank/DDBJ databases">
        <title>Microbial catabolism of amino acid.</title>
        <authorList>
            <person name="Hibi M."/>
            <person name="Ogawa J."/>
        </authorList>
    </citation>
    <scope>NUCLEOTIDE SEQUENCE [LARGE SCALE GENOMIC DNA]</scope>
    <source>
        <strain evidence="1 2">C31-06</strain>
    </source>
</reference>
<keyword evidence="2" id="KW-1185">Reference proteome</keyword>
<organism evidence="1 2">
    <name type="scientific">Rhodococcus wratislaviensis</name>
    <name type="common">Tsukamurella wratislaviensis</name>
    <dbReference type="NCBI Taxonomy" id="44752"/>
    <lineage>
        <taxon>Bacteria</taxon>
        <taxon>Bacillati</taxon>
        <taxon>Actinomycetota</taxon>
        <taxon>Actinomycetes</taxon>
        <taxon>Mycobacteriales</taxon>
        <taxon>Nocardiaceae</taxon>
        <taxon>Rhodococcus</taxon>
    </lineage>
</organism>
<evidence type="ECO:0000313" key="1">
    <source>
        <dbReference type="EMBL" id="GCE37717.1"/>
    </source>
</evidence>
<accession>A0A402C2C1</accession>